<dbReference type="Proteomes" id="UP000476064">
    <property type="component" value="Chromosome"/>
</dbReference>
<dbReference type="KEGG" id="plyc:GXP70_08295"/>
<proteinExistence type="predicted"/>
<keyword evidence="2" id="KW-1185">Reference proteome</keyword>
<evidence type="ECO:0000313" key="1">
    <source>
        <dbReference type="EMBL" id="QHT59953.1"/>
    </source>
</evidence>
<dbReference type="AlphaFoldDB" id="A0A6C0FWW0"/>
<name>A0A6C0FWW0_9BACL</name>
<accession>A0A6C0FWW0</accession>
<reference evidence="1 2" key="1">
    <citation type="submission" date="2020-01" db="EMBL/GenBank/DDBJ databases">
        <title>Paenibacillus sp. nov., isolated from tomato rhizosphere.</title>
        <authorList>
            <person name="Weon H.-Y."/>
            <person name="Lee S.A."/>
        </authorList>
    </citation>
    <scope>NUCLEOTIDE SEQUENCE [LARGE SCALE GENOMIC DNA]</scope>
    <source>
        <strain evidence="1 2">12200R-189</strain>
    </source>
</reference>
<sequence>MRTIVASLPQACYNTLQNQTARTGGRSVTVRNLEEANIENVAYMIEAIKSKLRMASGAAMQATNFSLDKYDDLRDVYEIVAGKDKFSISEVEAIVSELGQLRDK</sequence>
<dbReference type="InterPro" id="IPR009507">
    <property type="entry name" value="UPF0435"/>
</dbReference>
<protein>
    <submittedName>
        <fullName evidence="1">DUF1128 domain-containing protein</fullName>
    </submittedName>
</protein>
<dbReference type="Pfam" id="PF06569">
    <property type="entry name" value="DUF1128"/>
    <property type="match status" value="1"/>
</dbReference>
<gene>
    <name evidence="1" type="ORF">GXP70_08295</name>
</gene>
<evidence type="ECO:0000313" key="2">
    <source>
        <dbReference type="Proteomes" id="UP000476064"/>
    </source>
</evidence>
<organism evidence="1 2">
    <name type="scientific">Paenibacillus lycopersici</name>
    <dbReference type="NCBI Taxonomy" id="2704462"/>
    <lineage>
        <taxon>Bacteria</taxon>
        <taxon>Bacillati</taxon>
        <taxon>Bacillota</taxon>
        <taxon>Bacilli</taxon>
        <taxon>Bacillales</taxon>
        <taxon>Paenibacillaceae</taxon>
        <taxon>Paenibacillus</taxon>
    </lineage>
</organism>
<dbReference type="EMBL" id="CP048209">
    <property type="protein sequence ID" value="QHT59953.1"/>
    <property type="molecule type" value="Genomic_DNA"/>
</dbReference>